<dbReference type="AlphaFoldDB" id="A0A2S2R8Y4"/>
<accession>A0A2S2R8Y4</accession>
<dbReference type="PROSITE" id="PS50800">
    <property type="entry name" value="SAP"/>
    <property type="match status" value="1"/>
</dbReference>
<feature type="compositionally biased region" description="Polar residues" evidence="1">
    <location>
        <begin position="454"/>
        <end position="464"/>
    </location>
</feature>
<evidence type="ECO:0000256" key="1">
    <source>
        <dbReference type="SAM" id="MobiDB-lite"/>
    </source>
</evidence>
<dbReference type="InterPro" id="IPR005162">
    <property type="entry name" value="Retrotrans_gag_dom"/>
</dbReference>
<gene>
    <name evidence="3" type="primary">Arc_2</name>
    <name evidence="3" type="ORF">g.115790</name>
</gene>
<dbReference type="InterPro" id="IPR036361">
    <property type="entry name" value="SAP_dom_sf"/>
</dbReference>
<dbReference type="SUPFAM" id="SSF68906">
    <property type="entry name" value="SAP domain"/>
    <property type="match status" value="1"/>
</dbReference>
<feature type="compositionally biased region" description="Basic and acidic residues" evidence="1">
    <location>
        <begin position="475"/>
        <end position="485"/>
    </location>
</feature>
<dbReference type="InterPro" id="IPR003034">
    <property type="entry name" value="SAP_dom"/>
</dbReference>
<proteinExistence type="predicted"/>
<dbReference type="Pfam" id="PF02037">
    <property type="entry name" value="SAP"/>
    <property type="match status" value="1"/>
</dbReference>
<sequence length="499" mass="55744">MSSKYIDQLTLTELRHECESRLIPSSGSKADIVTRLEEHLRTTGVDPSRVLFQISVGDGQVRGDSTVMVDTTPSTNASLLGGDFDSNRLQSTSNPLDTANTGNIFSSAAAQLEPLRQSIGYQTERIAYELRITKLEASLAQLLNEQRQNSRGYEPDVSTQHQSRRESVRLPVDTHVNTYAHAHHQEIPTVFQSDNHAPAQAGDDRVNTAASTSYYTRNLTGQQTVLNNNSRNFSSFAPRSQERSVLIPYEDLRAARASLPEFSGTRAEDPIRFLNNSESVLSQANIHMSGWCRAIEPQLKGTAATWWNSIKVLELSWDEFRVEFLTNFDNDEIQLRLRADILSTRQSATQSLTEFILDKNQLARRVNTGLSEADLVLYITGLTRDEFRTHIRLRQPSTFAELRRIASILDPVVCTPRSTPRRDNNQPGQRRWQGRDTGQPVSQPRANAPNRNAHASQPRANLSQRGPPGPCRTCGELHWHSECPHRPTTSGNGGGARGN</sequence>
<dbReference type="EMBL" id="GGMS01017266">
    <property type="protein sequence ID" value="MBY86469.1"/>
    <property type="molecule type" value="Transcribed_RNA"/>
</dbReference>
<dbReference type="Pfam" id="PF03732">
    <property type="entry name" value="Retrotrans_gag"/>
    <property type="match status" value="1"/>
</dbReference>
<feature type="domain" description="SAP" evidence="2">
    <location>
        <begin position="6"/>
        <end position="40"/>
    </location>
</feature>
<protein>
    <submittedName>
        <fullName evidence="3">Activity-regulated cytoskeleton-associated protein</fullName>
    </submittedName>
</protein>
<feature type="compositionally biased region" description="Polar residues" evidence="1">
    <location>
        <begin position="146"/>
        <end position="161"/>
    </location>
</feature>
<evidence type="ECO:0000313" key="3">
    <source>
        <dbReference type="EMBL" id="MBY86469.1"/>
    </source>
</evidence>
<feature type="compositionally biased region" description="Low complexity" evidence="1">
    <location>
        <begin position="444"/>
        <end position="453"/>
    </location>
</feature>
<dbReference type="PANTHER" id="PTHR33223:SF6">
    <property type="entry name" value="CCHC-TYPE DOMAIN-CONTAINING PROTEIN"/>
    <property type="match status" value="1"/>
</dbReference>
<dbReference type="PANTHER" id="PTHR33223">
    <property type="entry name" value="CCHC-TYPE DOMAIN-CONTAINING PROTEIN"/>
    <property type="match status" value="1"/>
</dbReference>
<feature type="region of interest" description="Disordered" evidence="1">
    <location>
        <begin position="414"/>
        <end position="499"/>
    </location>
</feature>
<evidence type="ECO:0000259" key="2">
    <source>
        <dbReference type="PROSITE" id="PS50800"/>
    </source>
</evidence>
<dbReference type="SMART" id="SM00513">
    <property type="entry name" value="SAP"/>
    <property type="match status" value="1"/>
</dbReference>
<organism evidence="3">
    <name type="scientific">Sipha flava</name>
    <name type="common">yellow sugarcane aphid</name>
    <dbReference type="NCBI Taxonomy" id="143950"/>
    <lineage>
        <taxon>Eukaryota</taxon>
        <taxon>Metazoa</taxon>
        <taxon>Ecdysozoa</taxon>
        <taxon>Arthropoda</taxon>
        <taxon>Hexapoda</taxon>
        <taxon>Insecta</taxon>
        <taxon>Pterygota</taxon>
        <taxon>Neoptera</taxon>
        <taxon>Paraneoptera</taxon>
        <taxon>Hemiptera</taxon>
        <taxon>Sternorrhyncha</taxon>
        <taxon>Aphidomorpha</taxon>
        <taxon>Aphidoidea</taxon>
        <taxon>Aphididae</taxon>
        <taxon>Sipha</taxon>
    </lineage>
</organism>
<dbReference type="Gene3D" id="1.10.720.30">
    <property type="entry name" value="SAP domain"/>
    <property type="match status" value="1"/>
</dbReference>
<reference evidence="3" key="1">
    <citation type="submission" date="2018-04" db="EMBL/GenBank/DDBJ databases">
        <title>Transcriptome assembly of Sipha flava.</title>
        <authorList>
            <person name="Scully E.D."/>
            <person name="Geib S.M."/>
            <person name="Palmer N.A."/>
            <person name="Koch K."/>
            <person name="Bradshaw J."/>
            <person name="Heng-Moss T."/>
            <person name="Sarath G."/>
        </authorList>
    </citation>
    <scope>NUCLEOTIDE SEQUENCE</scope>
</reference>
<feature type="region of interest" description="Disordered" evidence="1">
    <location>
        <begin position="146"/>
        <end position="167"/>
    </location>
</feature>
<name>A0A2S2R8Y4_9HEMI</name>